<dbReference type="OrthoDB" id="4280606at2"/>
<dbReference type="AlphaFoldDB" id="A0A2S9Q3K4"/>
<comment type="caution">
    <text evidence="1">The sequence shown here is derived from an EMBL/GenBank/DDBJ whole genome shotgun (WGS) entry which is preliminary data.</text>
</comment>
<name>A0A2S9Q3K4_9ACTN</name>
<gene>
    <name evidence="1" type="ORF">C6N75_00060</name>
</gene>
<evidence type="ECO:0000313" key="2">
    <source>
        <dbReference type="Proteomes" id="UP000239322"/>
    </source>
</evidence>
<protein>
    <submittedName>
        <fullName evidence="1">Uncharacterized protein</fullName>
    </submittedName>
</protein>
<organism evidence="1 2">
    <name type="scientific">Streptomyces solincola</name>
    <dbReference type="NCBI Taxonomy" id="2100817"/>
    <lineage>
        <taxon>Bacteria</taxon>
        <taxon>Bacillati</taxon>
        <taxon>Actinomycetota</taxon>
        <taxon>Actinomycetes</taxon>
        <taxon>Kitasatosporales</taxon>
        <taxon>Streptomycetaceae</taxon>
        <taxon>Streptomyces</taxon>
    </lineage>
</organism>
<evidence type="ECO:0000313" key="1">
    <source>
        <dbReference type="EMBL" id="PRH81197.1"/>
    </source>
</evidence>
<accession>A0A2S9Q3K4</accession>
<dbReference type="EMBL" id="PVLV01000002">
    <property type="protein sequence ID" value="PRH81197.1"/>
    <property type="molecule type" value="Genomic_DNA"/>
</dbReference>
<sequence length="77" mass="8498">MRVIGTLDDGGAYDVEVTGREDRPVAGSRRVRALVEQYTGQPVLLGPLGPRRDLEPTDVTAVLALLRDRTRVVEVRQ</sequence>
<reference evidence="1 2" key="1">
    <citation type="submission" date="2018-03" db="EMBL/GenBank/DDBJ databases">
        <title>Novel Streptomyces sp. from soil.</title>
        <authorList>
            <person name="Tan G.Y.A."/>
            <person name="Lee Z.Y."/>
        </authorList>
    </citation>
    <scope>NUCLEOTIDE SEQUENCE [LARGE SCALE GENOMIC DNA]</scope>
    <source>
        <strain evidence="1 2">ST5x</strain>
    </source>
</reference>
<dbReference type="Proteomes" id="UP000239322">
    <property type="component" value="Unassembled WGS sequence"/>
</dbReference>
<proteinExistence type="predicted"/>
<keyword evidence="2" id="KW-1185">Reference proteome</keyword>
<dbReference type="RefSeq" id="WP_105866745.1">
    <property type="nucleotide sequence ID" value="NZ_PVLV01000002.1"/>
</dbReference>